<dbReference type="InterPro" id="IPR039121">
    <property type="entry name" value="NUDT19"/>
</dbReference>
<keyword evidence="3" id="KW-0479">Metal-binding</keyword>
<dbReference type="GO" id="GO:0016818">
    <property type="term" value="F:hydrolase activity, acting on acid anhydrides, in phosphorus-containing anhydrides"/>
    <property type="evidence" value="ECO:0007669"/>
    <property type="project" value="InterPro"/>
</dbReference>
<name>A0A255GLT8_9ACTN</name>
<dbReference type="OrthoDB" id="7183442at2"/>
<evidence type="ECO:0000313" key="8">
    <source>
        <dbReference type="EMBL" id="OYO16780.1"/>
    </source>
</evidence>
<evidence type="ECO:0000256" key="2">
    <source>
        <dbReference type="ARBA" id="ARBA00001946"/>
    </source>
</evidence>
<accession>A0A255GLT8</accession>
<evidence type="ECO:0000256" key="1">
    <source>
        <dbReference type="ARBA" id="ARBA00001936"/>
    </source>
</evidence>
<dbReference type="PANTHER" id="PTHR12318">
    <property type="entry name" value="TESTOSTERONE-REGULATED PROTEIN RP2"/>
    <property type="match status" value="1"/>
</dbReference>
<reference evidence="8 9" key="1">
    <citation type="submission" date="2017-07" db="EMBL/GenBank/DDBJ databases">
        <title>Draft whole genome sequences of clinical Proprionibacteriaceae strains.</title>
        <authorList>
            <person name="Bernier A.-M."/>
            <person name="Bernard K."/>
            <person name="Domingo M.-C."/>
        </authorList>
    </citation>
    <scope>NUCLEOTIDE SEQUENCE [LARGE SCALE GENOMIC DNA]</scope>
    <source>
        <strain evidence="8 9">NML 030167</strain>
    </source>
</reference>
<dbReference type="SUPFAM" id="SSF55811">
    <property type="entry name" value="Nudix"/>
    <property type="match status" value="1"/>
</dbReference>
<comment type="caution">
    <text evidence="8">The sequence shown here is derived from an EMBL/GenBank/DDBJ whole genome shotgun (WGS) entry which is preliminary data.</text>
</comment>
<dbReference type="InterPro" id="IPR015797">
    <property type="entry name" value="NUDIX_hydrolase-like_dom_sf"/>
</dbReference>
<keyword evidence="9" id="KW-1185">Reference proteome</keyword>
<dbReference type="AlphaFoldDB" id="A0A255GLT8"/>
<evidence type="ECO:0000256" key="5">
    <source>
        <dbReference type="ARBA" id="ARBA00022842"/>
    </source>
</evidence>
<evidence type="ECO:0000256" key="6">
    <source>
        <dbReference type="ARBA" id="ARBA00023211"/>
    </source>
</evidence>
<keyword evidence="6" id="KW-0464">Manganese</keyword>
<organism evidence="8 9">
    <name type="scientific">Enemella evansiae</name>
    <dbReference type="NCBI Taxonomy" id="2016499"/>
    <lineage>
        <taxon>Bacteria</taxon>
        <taxon>Bacillati</taxon>
        <taxon>Actinomycetota</taxon>
        <taxon>Actinomycetes</taxon>
        <taxon>Propionibacteriales</taxon>
        <taxon>Propionibacteriaceae</taxon>
        <taxon>Enemella</taxon>
    </lineage>
</organism>
<evidence type="ECO:0000313" key="9">
    <source>
        <dbReference type="Proteomes" id="UP000215896"/>
    </source>
</evidence>
<dbReference type="InterPro" id="IPR000086">
    <property type="entry name" value="NUDIX_hydrolase_dom"/>
</dbReference>
<protein>
    <recommendedName>
        <fullName evidence="7">Nudix hydrolase domain-containing protein</fullName>
    </recommendedName>
</protein>
<dbReference type="Gene3D" id="3.90.79.10">
    <property type="entry name" value="Nucleoside Triphosphate Pyrophosphohydrolase"/>
    <property type="match status" value="2"/>
</dbReference>
<dbReference type="CDD" id="cd18870">
    <property type="entry name" value="NUDIX_AcylCoAdiphos_Nudt19"/>
    <property type="match status" value="1"/>
</dbReference>
<dbReference type="PANTHER" id="PTHR12318:SF0">
    <property type="entry name" value="ACYL-COENZYME A DIPHOSPHATASE NUDT19"/>
    <property type="match status" value="1"/>
</dbReference>
<feature type="domain" description="Nudix hydrolase" evidence="7">
    <location>
        <begin position="44"/>
        <end position="184"/>
    </location>
</feature>
<dbReference type="Pfam" id="PF00293">
    <property type="entry name" value="NUDIX"/>
    <property type="match status" value="1"/>
</dbReference>
<evidence type="ECO:0000256" key="4">
    <source>
        <dbReference type="ARBA" id="ARBA00022801"/>
    </source>
</evidence>
<sequence>MTFTGAHSWEVLEVVPAEVMTRVPSSWAAKSRAPLPPGVQPVTPRFAATLVLVREGTDEGLEVWLMRRSGGMKFAGVWAFPGGKVEPVDEQQPDPLLACVLRECREETGLDLAASRPIPWARWITPDTSPYRFDTWFFVLPVPDGLEPQNTSSEADLVGWQSPEAVLAEDRAAADGAVTLLPPTRSVLTELALLGSLARLREAAAQRVIEPVSPRLVRDGAGWRASHPRRDGSWT</sequence>
<comment type="cofactor">
    <cofactor evidence="2">
        <name>Mg(2+)</name>
        <dbReference type="ChEBI" id="CHEBI:18420"/>
    </cofactor>
</comment>
<dbReference type="RefSeq" id="WP_094404800.1">
    <property type="nucleotide sequence ID" value="NZ_NMVO01000002.1"/>
</dbReference>
<dbReference type="PROSITE" id="PS51462">
    <property type="entry name" value="NUDIX"/>
    <property type="match status" value="1"/>
</dbReference>
<evidence type="ECO:0000259" key="7">
    <source>
        <dbReference type="PROSITE" id="PS51462"/>
    </source>
</evidence>
<proteinExistence type="predicted"/>
<evidence type="ECO:0000256" key="3">
    <source>
        <dbReference type="ARBA" id="ARBA00022723"/>
    </source>
</evidence>
<comment type="cofactor">
    <cofactor evidence="1">
        <name>Mn(2+)</name>
        <dbReference type="ChEBI" id="CHEBI:29035"/>
    </cofactor>
</comment>
<dbReference type="GO" id="GO:0046872">
    <property type="term" value="F:metal ion binding"/>
    <property type="evidence" value="ECO:0007669"/>
    <property type="project" value="UniProtKB-KW"/>
</dbReference>
<gene>
    <name evidence="8" type="ORF">CGZ94_03880</name>
</gene>
<dbReference type="Proteomes" id="UP000215896">
    <property type="component" value="Unassembled WGS sequence"/>
</dbReference>
<dbReference type="EMBL" id="NMVO01000002">
    <property type="protein sequence ID" value="OYO16780.1"/>
    <property type="molecule type" value="Genomic_DNA"/>
</dbReference>
<keyword evidence="5" id="KW-0460">Magnesium</keyword>
<keyword evidence="4" id="KW-0378">Hydrolase</keyword>